<keyword evidence="1" id="KW-0808">Transferase</keyword>
<dbReference type="AlphaFoldDB" id="A0A537IYN7"/>
<evidence type="ECO:0000256" key="2">
    <source>
        <dbReference type="ARBA" id="ARBA00022741"/>
    </source>
</evidence>
<sequence>MRRQAASILTAAVRAVEPAAAVRRHISRRGGIVRIAGRRYDLGSIHRIFVVGAGKASAPMAAAVESILGPRVSAGIIIVKYGYALPLRRIRVVEAGHPLPDAAGQRGVEELLDLVRGAGPDDLVLCLISGGGSALMPAPVGEMSLDDEITVTGLLLRSGAAIQEVNTVRKHLSRIKGGRLAAAASPACVVALILSDVLGDPVDAIASGPTAPDPTTFADALEVVRRYGLADSMPVSAMAYLQRGAAGREPETPKPDDPVFPSVQTVLVGSNEQAVAAAAARAKTVGFRTLVLTTSLGGEAREAARVFCSVVWGIGTRRAPIAPPACLLAGGETTVTVRGQGRGGRCQEFALSSGRVIAGWANTVVAAFGTDGTDGPTDAAGALVDGGTAARAHSAGLDALRALADNDAYPFFQQLGDLLLTGPTRTNVNDIYLALVGDGSVRRKRARKRR</sequence>
<dbReference type="Gene3D" id="3.40.1480.10">
    <property type="entry name" value="MOFRL domain"/>
    <property type="match status" value="1"/>
</dbReference>
<organism evidence="7 8">
    <name type="scientific">Candidatus Segetimicrobium genomatis</name>
    <dbReference type="NCBI Taxonomy" id="2569760"/>
    <lineage>
        <taxon>Bacteria</taxon>
        <taxon>Bacillati</taxon>
        <taxon>Candidatus Sysuimicrobiota</taxon>
        <taxon>Candidatus Sysuimicrobiia</taxon>
        <taxon>Candidatus Sysuimicrobiales</taxon>
        <taxon>Candidatus Segetimicrobiaceae</taxon>
        <taxon>Candidatus Segetimicrobium</taxon>
    </lineage>
</organism>
<dbReference type="InterPro" id="IPR025286">
    <property type="entry name" value="MOFRL_assoc_dom"/>
</dbReference>
<dbReference type="GO" id="GO:0005737">
    <property type="term" value="C:cytoplasm"/>
    <property type="evidence" value="ECO:0007669"/>
    <property type="project" value="TreeGrafter"/>
</dbReference>
<feature type="domain" description="MOFRL-associated" evidence="6">
    <location>
        <begin position="5"/>
        <end position="242"/>
    </location>
</feature>
<dbReference type="InterPro" id="IPR037035">
    <property type="entry name" value="GK-like_C_sf"/>
</dbReference>
<keyword evidence="4" id="KW-0067">ATP-binding</keyword>
<dbReference type="Pfam" id="PF05161">
    <property type="entry name" value="MOFRL"/>
    <property type="match status" value="1"/>
</dbReference>
<dbReference type="Pfam" id="PF13660">
    <property type="entry name" value="DUF4147"/>
    <property type="match status" value="1"/>
</dbReference>
<evidence type="ECO:0000256" key="3">
    <source>
        <dbReference type="ARBA" id="ARBA00022777"/>
    </source>
</evidence>
<dbReference type="FunFam" id="3.40.50.10180:FF:000001">
    <property type="entry name" value="Glycerate kinase"/>
    <property type="match status" value="1"/>
</dbReference>
<reference evidence="7 8" key="1">
    <citation type="journal article" date="2019" name="Nat. Microbiol.">
        <title>Mediterranean grassland soil C-N compound turnover is dependent on rainfall and depth, and is mediated by genomically divergent microorganisms.</title>
        <authorList>
            <person name="Diamond S."/>
            <person name="Andeer P.F."/>
            <person name="Li Z."/>
            <person name="Crits-Christoph A."/>
            <person name="Burstein D."/>
            <person name="Anantharaman K."/>
            <person name="Lane K.R."/>
            <person name="Thomas B.C."/>
            <person name="Pan C."/>
            <person name="Northen T.R."/>
            <person name="Banfield J.F."/>
        </authorList>
    </citation>
    <scope>NUCLEOTIDE SEQUENCE [LARGE SCALE GENOMIC DNA]</scope>
    <source>
        <strain evidence="7">NP_8</strain>
    </source>
</reference>
<evidence type="ECO:0000256" key="1">
    <source>
        <dbReference type="ARBA" id="ARBA00022679"/>
    </source>
</evidence>
<evidence type="ECO:0000259" key="6">
    <source>
        <dbReference type="Pfam" id="PF13660"/>
    </source>
</evidence>
<dbReference type="InterPro" id="IPR039760">
    <property type="entry name" value="MOFRL_protein"/>
</dbReference>
<proteinExistence type="predicted"/>
<dbReference type="SUPFAM" id="SSF82544">
    <property type="entry name" value="GckA/TtuD-like"/>
    <property type="match status" value="1"/>
</dbReference>
<dbReference type="GO" id="GO:0005524">
    <property type="term" value="F:ATP binding"/>
    <property type="evidence" value="ECO:0007669"/>
    <property type="project" value="UniProtKB-KW"/>
</dbReference>
<dbReference type="PANTHER" id="PTHR12227:SF0">
    <property type="entry name" value="GLYCERATE KINASE"/>
    <property type="match status" value="1"/>
</dbReference>
<dbReference type="PANTHER" id="PTHR12227">
    <property type="entry name" value="GLYCERATE KINASE"/>
    <property type="match status" value="1"/>
</dbReference>
<dbReference type="Proteomes" id="UP000318834">
    <property type="component" value="Unassembled WGS sequence"/>
</dbReference>
<keyword evidence="3 7" id="KW-0418">Kinase</keyword>
<evidence type="ECO:0000313" key="7">
    <source>
        <dbReference type="EMBL" id="TMI76420.1"/>
    </source>
</evidence>
<protein>
    <submittedName>
        <fullName evidence="7">Glycerate kinase</fullName>
    </submittedName>
</protein>
<dbReference type="GO" id="GO:0008887">
    <property type="term" value="F:glycerate kinase activity"/>
    <property type="evidence" value="ECO:0007669"/>
    <property type="project" value="InterPro"/>
</dbReference>
<dbReference type="Gene3D" id="3.40.50.10180">
    <property type="entry name" value="Glycerate kinase, MOFRL-like N-terminal domain"/>
    <property type="match status" value="1"/>
</dbReference>
<evidence type="ECO:0000256" key="4">
    <source>
        <dbReference type="ARBA" id="ARBA00022840"/>
    </source>
</evidence>
<comment type="caution">
    <text evidence="7">The sequence shown here is derived from an EMBL/GenBank/DDBJ whole genome shotgun (WGS) entry which is preliminary data.</text>
</comment>
<dbReference type="InterPro" id="IPR038614">
    <property type="entry name" value="GK_N_sf"/>
</dbReference>
<gene>
    <name evidence="7" type="ORF">E6H05_03670</name>
</gene>
<evidence type="ECO:0000259" key="5">
    <source>
        <dbReference type="Pfam" id="PF05161"/>
    </source>
</evidence>
<dbReference type="EMBL" id="VBAP01000023">
    <property type="protein sequence ID" value="TMI76420.1"/>
    <property type="molecule type" value="Genomic_DNA"/>
</dbReference>
<evidence type="ECO:0000313" key="8">
    <source>
        <dbReference type="Proteomes" id="UP000318834"/>
    </source>
</evidence>
<keyword evidence="2" id="KW-0547">Nucleotide-binding</keyword>
<dbReference type="InterPro" id="IPR007835">
    <property type="entry name" value="MOFRL"/>
</dbReference>
<accession>A0A537IYN7</accession>
<dbReference type="FunFam" id="3.40.1480.10:FF:000002">
    <property type="entry name" value="Glycerate kinase"/>
    <property type="match status" value="1"/>
</dbReference>
<feature type="domain" description="MOFRL" evidence="5">
    <location>
        <begin position="325"/>
        <end position="430"/>
    </location>
</feature>
<name>A0A537IYN7_9BACT</name>